<dbReference type="SUPFAM" id="SSF53822">
    <property type="entry name" value="Periplasmic binding protein-like I"/>
    <property type="match status" value="1"/>
</dbReference>
<dbReference type="EMBL" id="FWFS01000002">
    <property type="protein sequence ID" value="SLN25340.1"/>
    <property type="molecule type" value="Genomic_DNA"/>
</dbReference>
<evidence type="ECO:0000313" key="4">
    <source>
        <dbReference type="Proteomes" id="UP000193862"/>
    </source>
</evidence>
<name>A0A1Y5RUE2_9RHOB</name>
<dbReference type="Gene3D" id="3.40.50.2300">
    <property type="match status" value="2"/>
</dbReference>
<evidence type="ECO:0000313" key="3">
    <source>
        <dbReference type="EMBL" id="SLN25340.1"/>
    </source>
</evidence>
<dbReference type="GO" id="GO:0006865">
    <property type="term" value="P:amino acid transport"/>
    <property type="evidence" value="ECO:0007669"/>
    <property type="project" value="UniProtKB-KW"/>
</dbReference>
<reference evidence="3 4" key="1">
    <citation type="submission" date="2017-03" db="EMBL/GenBank/DDBJ databases">
        <authorList>
            <person name="Afonso C.L."/>
            <person name="Miller P.J."/>
            <person name="Scott M.A."/>
            <person name="Spackman E."/>
            <person name="Goraichik I."/>
            <person name="Dimitrov K.M."/>
            <person name="Suarez D.L."/>
            <person name="Swayne D.E."/>
        </authorList>
    </citation>
    <scope>NUCLEOTIDE SEQUENCE [LARGE SCALE GENOMIC DNA]</scope>
    <source>
        <strain evidence="3 4">CECT 8620</strain>
    </source>
</reference>
<sequence length="389" mass="42230">MRAWITGALFCTAVLAGAGAAQAEVRVHVTYLRHEAPPRVVLSNLDPVPADLGLAGAQLGRLENATTGRFLNQSFTLDILSIPAQEDILVPARIALARGDILLLDMAASDQTAIADLDPTTLMFNVSDSGDALRGAQCRANILHSALSARMESDALMQVLLSKRWTRLALMAGPRPDDHSLAQLYRDSARKFGLKIVDEVAWTFDTDLRRAANTEVALLTQGLKAHDVLLVADAADDFARYIPFNTWDPRPVAGRAGLSAQGWSPAMEQWGAAQLQARFEDLAGRDMAPRDYAAYAAMRSIGEAVARIQTSDQGRIRDYILSPDFELAAFQGRPLSYRPWDGQMRQPVPVATTRALVASAPLDGFEHARNPLDSLGVDAPETLCTAFKD</sequence>
<keyword evidence="1" id="KW-0813">Transport</keyword>
<keyword evidence="1" id="KW-0029">Amino-acid transport</keyword>
<keyword evidence="4" id="KW-1185">Reference proteome</keyword>
<feature type="signal peptide" evidence="2">
    <location>
        <begin position="1"/>
        <end position="23"/>
    </location>
</feature>
<dbReference type="InterPro" id="IPR022478">
    <property type="entry name" value="ABC_transptr_sub-bd_PQQ"/>
</dbReference>
<keyword evidence="2" id="KW-0732">Signal</keyword>
<dbReference type="PANTHER" id="PTHR30483:SF6">
    <property type="entry name" value="PERIPLASMIC BINDING PROTEIN OF ABC TRANSPORTER FOR NATURAL AMINO ACIDS"/>
    <property type="match status" value="1"/>
</dbReference>
<dbReference type="AlphaFoldDB" id="A0A1Y5RUE2"/>
<evidence type="ECO:0000256" key="2">
    <source>
        <dbReference type="SAM" id="SignalP"/>
    </source>
</evidence>
<accession>A0A1Y5RUE2</accession>
<evidence type="ECO:0000256" key="1">
    <source>
        <dbReference type="ARBA" id="ARBA00022970"/>
    </source>
</evidence>
<organism evidence="3 4">
    <name type="scientific">Aquimixticola soesokkakensis</name>
    <dbReference type="NCBI Taxonomy" id="1519096"/>
    <lineage>
        <taxon>Bacteria</taxon>
        <taxon>Pseudomonadati</taxon>
        <taxon>Pseudomonadota</taxon>
        <taxon>Alphaproteobacteria</taxon>
        <taxon>Rhodobacterales</taxon>
        <taxon>Paracoccaceae</taxon>
        <taxon>Aquimixticola</taxon>
    </lineage>
</organism>
<proteinExistence type="predicted"/>
<dbReference type="InterPro" id="IPR028082">
    <property type="entry name" value="Peripla_BP_I"/>
</dbReference>
<dbReference type="CDD" id="cd06268">
    <property type="entry name" value="PBP1_ABC_transporter_LIVBP-like"/>
    <property type="match status" value="1"/>
</dbReference>
<dbReference type="NCBIfam" id="TIGR03863">
    <property type="entry name" value="PQQ_ABC_bind"/>
    <property type="match status" value="1"/>
</dbReference>
<protein>
    <submittedName>
        <fullName evidence="3">Uncharacterized protein</fullName>
    </submittedName>
</protein>
<feature type="chain" id="PRO_5012622012" evidence="2">
    <location>
        <begin position="24"/>
        <end position="389"/>
    </location>
</feature>
<dbReference type="Proteomes" id="UP000193862">
    <property type="component" value="Unassembled WGS sequence"/>
</dbReference>
<dbReference type="InterPro" id="IPR051010">
    <property type="entry name" value="BCAA_transport"/>
</dbReference>
<dbReference type="RefSeq" id="WP_085835487.1">
    <property type="nucleotide sequence ID" value="NZ_FWFS01000002.1"/>
</dbReference>
<dbReference type="OrthoDB" id="5341635at2"/>
<dbReference type="PANTHER" id="PTHR30483">
    <property type="entry name" value="LEUCINE-SPECIFIC-BINDING PROTEIN"/>
    <property type="match status" value="1"/>
</dbReference>
<gene>
    <name evidence="3" type="ORF">AQS8620_00732</name>
</gene>